<protein>
    <recommendedName>
        <fullName evidence="1">Heterokaryon incompatibility domain-containing protein</fullName>
    </recommendedName>
</protein>
<reference evidence="2 3" key="1">
    <citation type="journal article" date="2024" name="Commun. Biol.">
        <title>Comparative genomic analysis of thermophilic fungi reveals convergent evolutionary adaptations and gene losses.</title>
        <authorList>
            <person name="Steindorff A.S."/>
            <person name="Aguilar-Pontes M.V."/>
            <person name="Robinson A.J."/>
            <person name="Andreopoulos B."/>
            <person name="LaButti K."/>
            <person name="Kuo A."/>
            <person name="Mondo S."/>
            <person name="Riley R."/>
            <person name="Otillar R."/>
            <person name="Haridas S."/>
            <person name="Lipzen A."/>
            <person name="Grimwood J."/>
            <person name="Schmutz J."/>
            <person name="Clum A."/>
            <person name="Reid I.D."/>
            <person name="Moisan M.C."/>
            <person name="Butler G."/>
            <person name="Nguyen T.T.M."/>
            <person name="Dewar K."/>
            <person name="Conant G."/>
            <person name="Drula E."/>
            <person name="Henrissat B."/>
            <person name="Hansel C."/>
            <person name="Singer S."/>
            <person name="Hutchinson M.I."/>
            <person name="de Vries R.P."/>
            <person name="Natvig D.O."/>
            <person name="Powell A.J."/>
            <person name="Tsang A."/>
            <person name="Grigoriev I.V."/>
        </authorList>
    </citation>
    <scope>NUCLEOTIDE SEQUENCE [LARGE SCALE GENOMIC DNA]</scope>
    <source>
        <strain evidence="2 3">CBS 494.80</strain>
    </source>
</reference>
<sequence length="730" mass="83401">MEVTEDKYTYKPLSDPRDIRVLVLTDDCYSRDTMTFTVNLRVVNLNDFQRPIYHALSYAWNLPEIEEDEVALRPSRISIRIGDASLDIGENLFDFLYQLVHLPDNITDDSEETLLWIDAICINQEDMEEKSSQVGMMQEIYKKAEGTLIWLGRQDKNSLKAITLIKQLSKTTGSLPATRTYGLGFSHGNFHDEEFFSSNGITPLTQADWRSISLFFSRSWFHRVWTIQELVMGKIWSKMVLCGETLLDVDDIVDFIELAMVKGWIMTLRTLEFNRTRKRNVGATLGIEVSLSMGAVYKATSQNPLSGLFQHVFGYRDEDSFICAKFAWLLNFCRQKKVTDERDRVFATSGMVSEYRKPVDWHLLGPDYSKSAEEVFTNASKFIIQALGNLSWLSFVEDKSLRIHKSLPSWVPDLAAISGPAFLAGAGSFDVYRNCEGKIKFRNHLMTFVFDALHPDFTAVSKPPGPSFLPNDSSLSVKGHKLDKLAFTTHDLNEIFLEHRISSMVVAASRFPTYAGDMWLVALMKTMAVNTSSDLDTDSGSLVLQPSQNFEKLWEPFLHFLKLEIAQEIYSWTRWRAISTKTWWEEHPDFARLCNSCELFPSREDFEAFSSVFTALYPCQQNAQTNPMIEDEDYLEVLHKPGVPYTIRCAMSCGFRALVQTECARMGLAPLSAKPDDEIWILEGAKIPFVLRPNDDGSYELVGEAYVHGVMQGELFEKGEQIDFRYITLR</sequence>
<organism evidence="2 3">
    <name type="scientific">Oculimacula yallundae</name>
    <dbReference type="NCBI Taxonomy" id="86028"/>
    <lineage>
        <taxon>Eukaryota</taxon>
        <taxon>Fungi</taxon>
        <taxon>Dikarya</taxon>
        <taxon>Ascomycota</taxon>
        <taxon>Pezizomycotina</taxon>
        <taxon>Leotiomycetes</taxon>
        <taxon>Helotiales</taxon>
        <taxon>Ploettnerulaceae</taxon>
        <taxon>Oculimacula</taxon>
    </lineage>
</organism>
<dbReference type="PANTHER" id="PTHR24148:SF73">
    <property type="entry name" value="HET DOMAIN PROTEIN (AFU_ORTHOLOGUE AFUA_8G01020)"/>
    <property type="match status" value="1"/>
</dbReference>
<dbReference type="InterPro" id="IPR052895">
    <property type="entry name" value="HetReg/Transcr_Mod"/>
</dbReference>
<dbReference type="Pfam" id="PF06985">
    <property type="entry name" value="HET"/>
    <property type="match status" value="1"/>
</dbReference>
<evidence type="ECO:0000313" key="2">
    <source>
        <dbReference type="EMBL" id="KAL2064662.1"/>
    </source>
</evidence>
<evidence type="ECO:0000259" key="1">
    <source>
        <dbReference type="Pfam" id="PF06985"/>
    </source>
</evidence>
<name>A0ABR4C4Q2_9HELO</name>
<comment type="caution">
    <text evidence="2">The sequence shown here is derived from an EMBL/GenBank/DDBJ whole genome shotgun (WGS) entry which is preliminary data.</text>
</comment>
<dbReference type="InterPro" id="IPR010730">
    <property type="entry name" value="HET"/>
</dbReference>
<feature type="domain" description="Heterokaryon incompatibility" evidence="1">
    <location>
        <begin position="53"/>
        <end position="229"/>
    </location>
</feature>
<evidence type="ECO:0000313" key="3">
    <source>
        <dbReference type="Proteomes" id="UP001595075"/>
    </source>
</evidence>
<keyword evidence="3" id="KW-1185">Reference proteome</keyword>
<accession>A0ABR4C4Q2</accession>
<dbReference type="Proteomes" id="UP001595075">
    <property type="component" value="Unassembled WGS sequence"/>
</dbReference>
<dbReference type="PANTHER" id="PTHR24148">
    <property type="entry name" value="ANKYRIN REPEAT DOMAIN-CONTAINING PROTEIN 39 HOMOLOG-RELATED"/>
    <property type="match status" value="1"/>
</dbReference>
<gene>
    <name evidence="2" type="ORF">VTL71DRAFT_3800</name>
</gene>
<dbReference type="Pfam" id="PF26639">
    <property type="entry name" value="Het-6_barrel"/>
    <property type="match status" value="1"/>
</dbReference>
<dbReference type="EMBL" id="JAZHXI010000013">
    <property type="protein sequence ID" value="KAL2064662.1"/>
    <property type="molecule type" value="Genomic_DNA"/>
</dbReference>
<proteinExistence type="predicted"/>